<feature type="transmembrane region" description="Helical" evidence="1">
    <location>
        <begin position="54"/>
        <end position="75"/>
    </location>
</feature>
<gene>
    <name evidence="2" type="ORF">SE17_33010</name>
</gene>
<feature type="transmembrane region" description="Helical" evidence="1">
    <location>
        <begin position="20"/>
        <end position="42"/>
    </location>
</feature>
<reference evidence="2 3" key="1">
    <citation type="submission" date="2015-09" db="EMBL/GenBank/DDBJ databases">
        <title>Draft genome sequence of Kouleothrix aurantiaca JCM 19913.</title>
        <authorList>
            <person name="Hemp J."/>
        </authorList>
    </citation>
    <scope>NUCLEOTIDE SEQUENCE [LARGE SCALE GENOMIC DNA]</scope>
    <source>
        <strain evidence="2 3">COM-B</strain>
    </source>
</reference>
<protein>
    <submittedName>
        <fullName evidence="2">Uncharacterized protein</fullName>
    </submittedName>
</protein>
<dbReference type="AlphaFoldDB" id="A0A0P9DA05"/>
<evidence type="ECO:0000313" key="3">
    <source>
        <dbReference type="Proteomes" id="UP000050509"/>
    </source>
</evidence>
<feature type="transmembrane region" description="Helical" evidence="1">
    <location>
        <begin position="95"/>
        <end position="117"/>
    </location>
</feature>
<feature type="non-terminal residue" evidence="2">
    <location>
        <position position="203"/>
    </location>
</feature>
<dbReference type="EMBL" id="LJCR01002014">
    <property type="protein sequence ID" value="KPV49377.1"/>
    <property type="molecule type" value="Genomic_DNA"/>
</dbReference>
<keyword evidence="1" id="KW-0472">Membrane</keyword>
<keyword evidence="1" id="KW-0812">Transmembrane</keyword>
<feature type="transmembrane region" description="Helical" evidence="1">
    <location>
        <begin position="154"/>
        <end position="174"/>
    </location>
</feature>
<organism evidence="2 3">
    <name type="scientific">Kouleothrix aurantiaca</name>
    <dbReference type="NCBI Taxonomy" id="186479"/>
    <lineage>
        <taxon>Bacteria</taxon>
        <taxon>Bacillati</taxon>
        <taxon>Chloroflexota</taxon>
        <taxon>Chloroflexia</taxon>
        <taxon>Chloroflexales</taxon>
        <taxon>Roseiflexineae</taxon>
        <taxon>Roseiflexaceae</taxon>
        <taxon>Kouleothrix</taxon>
    </lineage>
</organism>
<name>A0A0P9DA05_9CHLR</name>
<sequence length="203" mass="21478">MTSTNRIAGPPAAGRRLWQIWIPIFWSALFAILLGIDTLAVLGLTPERAQGWGGAALAALLAVMYGTHLLISWGYTYGHQWLSTRQTLLAAAAHLLAMLTLVLCFSPNYGWLGVALLFQAIGSMPGRTWLPLAAGVLLVLLAGAMVLGGGVPEMYTLFGSLLLFVINGAIAFSFRFVSDQRQQLATALAQLEVAPAALAASAA</sequence>
<comment type="caution">
    <text evidence="2">The sequence shown here is derived from an EMBL/GenBank/DDBJ whole genome shotgun (WGS) entry which is preliminary data.</text>
</comment>
<feature type="transmembrane region" description="Helical" evidence="1">
    <location>
        <begin position="129"/>
        <end position="148"/>
    </location>
</feature>
<accession>A0A0P9DA05</accession>
<evidence type="ECO:0000313" key="2">
    <source>
        <dbReference type="EMBL" id="KPV49377.1"/>
    </source>
</evidence>
<proteinExistence type="predicted"/>
<keyword evidence="3" id="KW-1185">Reference proteome</keyword>
<keyword evidence="1" id="KW-1133">Transmembrane helix</keyword>
<dbReference type="Proteomes" id="UP000050509">
    <property type="component" value="Unassembled WGS sequence"/>
</dbReference>
<evidence type="ECO:0000256" key="1">
    <source>
        <dbReference type="SAM" id="Phobius"/>
    </source>
</evidence>